<dbReference type="Pfam" id="PF10531">
    <property type="entry name" value="SLBB"/>
    <property type="match status" value="1"/>
</dbReference>
<dbReference type="RefSeq" id="WP_114826650.1">
    <property type="nucleotide sequence ID" value="NZ_QQSY01000007.1"/>
</dbReference>
<accession>A0A370K2Y8</accession>
<dbReference type="InterPro" id="IPR017477">
    <property type="entry name" value="PEP-CTERM_polysacc_export"/>
</dbReference>
<feature type="domain" description="Soluble ligand binding" evidence="3">
    <location>
        <begin position="121"/>
        <end position="170"/>
    </location>
</feature>
<proteinExistence type="predicted"/>
<name>A0A370K2Y8_9GAMM</name>
<sequence length="207" mass="22123">MKSLRLLVVVGLVLLLTACGGGRGLTEAPKIDPAAQAITTYRIGVDDQLQITVWHNPDLSVSVPVRPDGKITVPLIGDVVAGGKTPEEVAAEIKDKLQSYVRDPQVAVILTELRSHEYLSRVRVTGAVRSPVSIPYRQGMTVLDAVLAAGGTTEFAAPDRTELYRKGGDGVTTPYAVRLDKVLQNGDLATNYPVQPGDVVTVPLRAF</sequence>
<protein>
    <submittedName>
        <fullName evidence="4">Sugar ABC transporter substrate-binding protein</fullName>
    </submittedName>
</protein>
<gene>
    <name evidence="4" type="ORF">DVT68_18260</name>
</gene>
<evidence type="ECO:0000313" key="4">
    <source>
        <dbReference type="EMBL" id="RDI97036.1"/>
    </source>
</evidence>
<dbReference type="Gene3D" id="3.30.1950.10">
    <property type="entry name" value="wza like domain"/>
    <property type="match status" value="1"/>
</dbReference>
<evidence type="ECO:0000259" key="2">
    <source>
        <dbReference type="Pfam" id="PF02563"/>
    </source>
</evidence>
<dbReference type="GO" id="GO:0015159">
    <property type="term" value="F:polysaccharide transmembrane transporter activity"/>
    <property type="evidence" value="ECO:0007669"/>
    <property type="project" value="InterPro"/>
</dbReference>
<dbReference type="Proteomes" id="UP000254711">
    <property type="component" value="Unassembled WGS sequence"/>
</dbReference>
<dbReference type="Gene3D" id="3.10.560.10">
    <property type="entry name" value="Outer membrane lipoprotein wza domain like"/>
    <property type="match status" value="1"/>
</dbReference>
<organism evidence="4 5">
    <name type="scientific">Dyella solisilvae</name>
    <dbReference type="NCBI Taxonomy" id="1920168"/>
    <lineage>
        <taxon>Bacteria</taxon>
        <taxon>Pseudomonadati</taxon>
        <taxon>Pseudomonadota</taxon>
        <taxon>Gammaproteobacteria</taxon>
        <taxon>Lysobacterales</taxon>
        <taxon>Rhodanobacteraceae</taxon>
        <taxon>Dyella</taxon>
    </lineage>
</organism>
<dbReference type="AlphaFoldDB" id="A0A370K2Y8"/>
<dbReference type="InterPro" id="IPR019554">
    <property type="entry name" value="Soluble_ligand-bd"/>
</dbReference>
<dbReference type="Pfam" id="PF02563">
    <property type="entry name" value="Poly_export"/>
    <property type="match status" value="1"/>
</dbReference>
<dbReference type="PANTHER" id="PTHR33619">
    <property type="entry name" value="POLYSACCHARIDE EXPORT PROTEIN GFCE-RELATED"/>
    <property type="match status" value="1"/>
</dbReference>
<feature type="domain" description="Polysaccharide export protein N-terminal" evidence="2">
    <location>
        <begin position="38"/>
        <end position="110"/>
    </location>
</feature>
<dbReference type="InterPro" id="IPR049712">
    <property type="entry name" value="Poly_export"/>
</dbReference>
<keyword evidence="5" id="KW-1185">Reference proteome</keyword>
<comment type="caution">
    <text evidence="4">The sequence shown here is derived from an EMBL/GenBank/DDBJ whole genome shotgun (WGS) entry which is preliminary data.</text>
</comment>
<dbReference type="PROSITE" id="PS51257">
    <property type="entry name" value="PROKAR_LIPOPROTEIN"/>
    <property type="match status" value="1"/>
</dbReference>
<keyword evidence="1" id="KW-0732">Signal</keyword>
<dbReference type="PANTHER" id="PTHR33619:SF3">
    <property type="entry name" value="POLYSACCHARIDE EXPORT PROTEIN GFCE-RELATED"/>
    <property type="match status" value="1"/>
</dbReference>
<dbReference type="OrthoDB" id="9808421at2"/>
<dbReference type="EMBL" id="QQSY01000007">
    <property type="protein sequence ID" value="RDI97036.1"/>
    <property type="molecule type" value="Genomic_DNA"/>
</dbReference>
<evidence type="ECO:0000259" key="3">
    <source>
        <dbReference type="Pfam" id="PF10531"/>
    </source>
</evidence>
<reference evidence="4 5" key="1">
    <citation type="submission" date="2018-07" db="EMBL/GenBank/DDBJ databases">
        <title>Dyella solisilvae sp. nov., isolated from the pine and broad-leaved mixed forest soil.</title>
        <authorList>
            <person name="Gao Z."/>
            <person name="Qiu L."/>
        </authorList>
    </citation>
    <scope>NUCLEOTIDE SEQUENCE [LARGE SCALE GENOMIC DNA]</scope>
    <source>
        <strain evidence="4 5">DHG54</strain>
    </source>
</reference>
<dbReference type="InterPro" id="IPR003715">
    <property type="entry name" value="Poly_export_N"/>
</dbReference>
<evidence type="ECO:0000313" key="5">
    <source>
        <dbReference type="Proteomes" id="UP000254711"/>
    </source>
</evidence>
<dbReference type="NCBIfam" id="TIGR03027">
    <property type="entry name" value="pepcterm_export"/>
    <property type="match status" value="1"/>
</dbReference>
<evidence type="ECO:0000256" key="1">
    <source>
        <dbReference type="ARBA" id="ARBA00022729"/>
    </source>
</evidence>